<dbReference type="RefSeq" id="WP_211350565.1">
    <property type="nucleotide sequence ID" value="NZ_BAAAIK010000004.1"/>
</dbReference>
<dbReference type="InterPro" id="IPR016181">
    <property type="entry name" value="Acyl_CoA_acyltransferase"/>
</dbReference>
<feature type="domain" description="N-acetyltransferase" evidence="3">
    <location>
        <begin position="1"/>
        <end position="160"/>
    </location>
</feature>
<reference evidence="4 5" key="1">
    <citation type="submission" date="2019-06" db="EMBL/GenBank/DDBJ databases">
        <title>Sequencing the genomes of 1000 actinobacteria strains.</title>
        <authorList>
            <person name="Klenk H.-P."/>
        </authorList>
    </citation>
    <scope>NUCLEOTIDE SEQUENCE [LARGE SCALE GENOMIC DNA]</scope>
    <source>
        <strain evidence="4 5">DSM 12335</strain>
    </source>
</reference>
<evidence type="ECO:0000256" key="2">
    <source>
        <dbReference type="ARBA" id="ARBA00023315"/>
    </source>
</evidence>
<dbReference type="InterPro" id="IPR000182">
    <property type="entry name" value="GNAT_dom"/>
</dbReference>
<evidence type="ECO:0000313" key="4">
    <source>
        <dbReference type="EMBL" id="TQL50131.1"/>
    </source>
</evidence>
<dbReference type="CDD" id="cd04301">
    <property type="entry name" value="NAT_SF"/>
    <property type="match status" value="1"/>
</dbReference>
<dbReference type="PROSITE" id="PS51186">
    <property type="entry name" value="GNAT"/>
    <property type="match status" value="1"/>
</dbReference>
<keyword evidence="5" id="KW-1185">Reference proteome</keyword>
<keyword evidence="2" id="KW-0012">Acyltransferase</keyword>
<comment type="caution">
    <text evidence="4">The sequence shown here is derived from an EMBL/GenBank/DDBJ whole genome shotgun (WGS) entry which is preliminary data.</text>
</comment>
<evidence type="ECO:0000313" key="5">
    <source>
        <dbReference type="Proteomes" id="UP000319516"/>
    </source>
</evidence>
<sequence>MRARLAEPGDLELLLPMLLDMGFVDDEAALRDRFPLFCASVDHPILVAVDEGGALLGYAALHDLGQHLRSGNTHRTVKLDDLYTAPAHRRRGVARLLMEAVESWARSQPVRYVFWYANQGPAGAAYQAMGYEPDGSGQEGFDFYEIDLGDPHDRLAHPQRGT</sequence>
<dbReference type="EMBL" id="VFOP01000001">
    <property type="protein sequence ID" value="TQL50131.1"/>
    <property type="molecule type" value="Genomic_DNA"/>
</dbReference>
<evidence type="ECO:0000259" key="3">
    <source>
        <dbReference type="PROSITE" id="PS51186"/>
    </source>
</evidence>
<evidence type="ECO:0000256" key="1">
    <source>
        <dbReference type="ARBA" id="ARBA00022679"/>
    </source>
</evidence>
<dbReference type="InterPro" id="IPR050832">
    <property type="entry name" value="Bact_Acetyltransf"/>
</dbReference>
<gene>
    <name evidence="4" type="ORF">FB467_1234</name>
</gene>
<protein>
    <submittedName>
        <fullName evidence="4">Acetyltransferase (GNAT) family protein</fullName>
    </submittedName>
</protein>
<dbReference type="Pfam" id="PF00583">
    <property type="entry name" value="Acetyltransf_1"/>
    <property type="match status" value="1"/>
</dbReference>
<organism evidence="4 5">
    <name type="scientific">Ornithinicoccus hortensis</name>
    <dbReference type="NCBI Taxonomy" id="82346"/>
    <lineage>
        <taxon>Bacteria</taxon>
        <taxon>Bacillati</taxon>
        <taxon>Actinomycetota</taxon>
        <taxon>Actinomycetes</taxon>
        <taxon>Micrococcales</taxon>
        <taxon>Intrasporangiaceae</taxon>
        <taxon>Ornithinicoccus</taxon>
    </lineage>
</organism>
<dbReference type="Proteomes" id="UP000319516">
    <property type="component" value="Unassembled WGS sequence"/>
</dbReference>
<keyword evidence="1 4" id="KW-0808">Transferase</keyword>
<name>A0A542YPZ5_9MICO</name>
<accession>A0A542YPZ5</accession>
<proteinExistence type="predicted"/>
<dbReference type="SUPFAM" id="SSF55729">
    <property type="entry name" value="Acyl-CoA N-acyltransferases (Nat)"/>
    <property type="match status" value="1"/>
</dbReference>
<dbReference type="AlphaFoldDB" id="A0A542YPZ5"/>
<dbReference type="GO" id="GO:0016747">
    <property type="term" value="F:acyltransferase activity, transferring groups other than amino-acyl groups"/>
    <property type="evidence" value="ECO:0007669"/>
    <property type="project" value="InterPro"/>
</dbReference>
<dbReference type="Gene3D" id="3.40.630.30">
    <property type="match status" value="1"/>
</dbReference>
<dbReference type="PANTHER" id="PTHR43877">
    <property type="entry name" value="AMINOALKYLPHOSPHONATE N-ACETYLTRANSFERASE-RELATED-RELATED"/>
    <property type="match status" value="1"/>
</dbReference>